<proteinExistence type="predicted"/>
<evidence type="ECO:0000313" key="1">
    <source>
        <dbReference type="EMBL" id="KAJ4310309.1"/>
    </source>
</evidence>
<reference evidence="1" key="1">
    <citation type="submission" date="2022-10" db="EMBL/GenBank/DDBJ databases">
        <title>Tapping the CABI collections for fungal endophytes: first genome assemblies for Collariella, Neodidymelliopsis, Ascochyta clinopodiicola, Didymella pomorum, Didymosphaeria variabile, Neocosmospora piperis and Neocucurbitaria cava.</title>
        <authorList>
            <person name="Hill R."/>
        </authorList>
    </citation>
    <scope>NUCLEOTIDE SEQUENCE</scope>
    <source>
        <strain evidence="1">IMI 366586</strain>
    </source>
</reference>
<keyword evidence="2" id="KW-1185">Reference proteome</keyword>
<comment type="caution">
    <text evidence="1">The sequence shown here is derived from an EMBL/GenBank/DDBJ whole genome shotgun (WGS) entry which is preliminary data.</text>
</comment>
<dbReference type="AlphaFoldDB" id="A0A9W8TF61"/>
<dbReference type="EMBL" id="JAPEUR010000384">
    <property type="protein sequence ID" value="KAJ4310309.1"/>
    <property type="molecule type" value="Genomic_DNA"/>
</dbReference>
<sequence>MPFDLIVGVDFGMSGTAVCHSQPDISIGTETVRHLRWDSESTIEKVPTRLAYNCCNPRGEPISWGMHVPVGGDGILIQEWFKTKFGQDDGQTTVEKHFLDYLTLLYAELSRRFTRDVLRGKAWADANVAFYFSTPSIWDSALVGRFKELIEAAGFGQAHKSGHGLGVHTVHLSLVEPQATVAMHLCSKEESVQFK</sequence>
<organism evidence="1 2">
    <name type="scientific">Fusarium piperis</name>
    <dbReference type="NCBI Taxonomy" id="1435070"/>
    <lineage>
        <taxon>Eukaryota</taxon>
        <taxon>Fungi</taxon>
        <taxon>Dikarya</taxon>
        <taxon>Ascomycota</taxon>
        <taxon>Pezizomycotina</taxon>
        <taxon>Sordariomycetes</taxon>
        <taxon>Hypocreomycetidae</taxon>
        <taxon>Hypocreales</taxon>
        <taxon>Nectriaceae</taxon>
        <taxon>Fusarium</taxon>
        <taxon>Fusarium solani species complex</taxon>
    </lineage>
</organism>
<accession>A0A9W8TF61</accession>
<gene>
    <name evidence="1" type="ORF">N0V84_011026</name>
</gene>
<dbReference type="Proteomes" id="UP001140502">
    <property type="component" value="Unassembled WGS sequence"/>
</dbReference>
<feature type="non-terminal residue" evidence="1">
    <location>
        <position position="1"/>
    </location>
</feature>
<protein>
    <submittedName>
        <fullName evidence="1">Uncharacterized protein</fullName>
    </submittedName>
</protein>
<evidence type="ECO:0000313" key="2">
    <source>
        <dbReference type="Proteomes" id="UP001140502"/>
    </source>
</evidence>
<name>A0A9W8TF61_9HYPO</name>
<dbReference type="OrthoDB" id="2394218at2759"/>